<dbReference type="STRING" id="320787.CA2015_3411"/>
<dbReference type="Gene3D" id="1.10.760.10">
    <property type="entry name" value="Cytochrome c-like domain"/>
    <property type="match status" value="1"/>
</dbReference>
<dbReference type="InterPro" id="IPR055557">
    <property type="entry name" value="DUF7133"/>
</dbReference>
<dbReference type="InterPro" id="IPR011041">
    <property type="entry name" value="Quinoprot_gluc/sorb_DH_b-prop"/>
</dbReference>
<evidence type="ECO:0000256" key="2">
    <source>
        <dbReference type="ARBA" id="ARBA00022723"/>
    </source>
</evidence>
<dbReference type="SUPFAM" id="SSF46626">
    <property type="entry name" value="Cytochrome c"/>
    <property type="match status" value="1"/>
</dbReference>
<evidence type="ECO:0000313" key="8">
    <source>
        <dbReference type="Proteomes" id="UP000036520"/>
    </source>
</evidence>
<feature type="region of interest" description="Disordered" evidence="5">
    <location>
        <begin position="22"/>
        <end position="45"/>
    </location>
</feature>
<evidence type="ECO:0000256" key="5">
    <source>
        <dbReference type="SAM" id="MobiDB-lite"/>
    </source>
</evidence>
<name>A0A0H4PIC6_9BACT</name>
<sequence>MKTRQLLLYLLVPIVFACERNNQGDKNSSSANGVPSDAYIEEEPDPIYSEHIRTTSYQSPEDEKADFVLPPGFEITLFASEPDITKPINMAFDEKGRLWVSQSSEYPIKAGPGKGTDRISILEDSDGDGKADKITDFANDLNIPIGIQPVKGGAIGFSIPNLYRFYDTDGDDIADKREVILGPFETKDTHGMVNNLFRGLDGWIHASHGFSNVSTVAAKDGDSIKMTSGNTFRFTLDGQHAEKTSDGRINPFGSDLDKWGYHYSADCHTLPIYQIIRNGNYTQWGKMEPNMGHAPTMMDYGLNSTALSGLVYYTDTQFPDEYQNSFYSGDVVTCRISRSTISFNGSTPKATRKADFLVSKDPWFRPVDIKIGPDGAMYIADFYNSIIGHYEVPLDHPERDRNSGRIWKITYKGQERTAINWSKANLEVLIEKMRDPVLQNRMMATDELVDRFKDSAIPELKKLIADEKTPNIQKVHALWAIFRLDAMDELALEKALSDHDVLVRVHAQRILGEQQSLNDHKLEWVKMGLVDESAHVKRVAAETLIRQQSPSMLSPIMKAIHATDKKDSHLLYALKYALYQHAQNPQIAKQMATQNWSNQEKEVIALVFSDTRSKTAAEFLVNYLKNNSLPKEKYLPYLTSIARDLPALRMKEIVALAKETGEGIPGFKKAMALNNGAKQQGIDLAPSLKSWNRQLSIDLLQDNSVNGGNKTDEGLERIKYATQLSGILKITQNIGELKKLVNDNQEKEELRIDAANALVEIAPKTEIIYLEKWLKNAESTISFRQKIALAIAKAGSEQSSSLLAKNIKDTPVELQETISEQLATSNSGKEKLLKLIRDGNATARILKARKVEERFHSGASEKQRLAFDELTKNLPPISEEKQALIIERTKAYSKDPAQLDVGKTLFQQNCGICHRIGDDGGMIGPQLDGVGNWGLNALATKVLDPNRNISENFRTYTIKLKSGQAKSGLFRREDGQVLVMADQSGKEFTIPKKDILEQVPSKMTLMPDHFGNVLNQSQFNGLMTYLLSLR</sequence>
<organism evidence="7 8">
    <name type="scientific">Cyclobacterium amurskyense</name>
    <dbReference type="NCBI Taxonomy" id="320787"/>
    <lineage>
        <taxon>Bacteria</taxon>
        <taxon>Pseudomonadati</taxon>
        <taxon>Bacteroidota</taxon>
        <taxon>Cytophagia</taxon>
        <taxon>Cytophagales</taxon>
        <taxon>Cyclobacteriaceae</taxon>
        <taxon>Cyclobacterium</taxon>
    </lineage>
</organism>
<dbReference type="Proteomes" id="UP000036520">
    <property type="component" value="Chromosome"/>
</dbReference>
<feature type="compositionally biased region" description="Polar residues" evidence="5">
    <location>
        <begin position="22"/>
        <end position="33"/>
    </location>
</feature>
<dbReference type="Pfam" id="PF23500">
    <property type="entry name" value="DUF7133"/>
    <property type="match status" value="1"/>
</dbReference>
<dbReference type="InterPro" id="IPR016024">
    <property type="entry name" value="ARM-type_fold"/>
</dbReference>
<evidence type="ECO:0000313" key="7">
    <source>
        <dbReference type="EMBL" id="AKP52800.1"/>
    </source>
</evidence>
<dbReference type="PROSITE" id="PS51007">
    <property type="entry name" value="CYTC"/>
    <property type="match status" value="1"/>
</dbReference>
<evidence type="ECO:0000256" key="1">
    <source>
        <dbReference type="ARBA" id="ARBA00022617"/>
    </source>
</evidence>
<dbReference type="OrthoDB" id="9808161at2"/>
<accession>A0A0H4PIC6</accession>
<feature type="domain" description="Cytochrome c" evidence="6">
    <location>
        <begin position="897"/>
        <end position="1030"/>
    </location>
</feature>
<dbReference type="PROSITE" id="PS51257">
    <property type="entry name" value="PROKAR_LIPOPROTEIN"/>
    <property type="match status" value="1"/>
</dbReference>
<reference evidence="7 8" key="1">
    <citation type="submission" date="2015-07" db="EMBL/GenBank/DDBJ databases">
        <authorList>
            <person name="Kim K.M."/>
        </authorList>
    </citation>
    <scope>NUCLEOTIDE SEQUENCE [LARGE SCALE GENOMIC DNA]</scope>
    <source>
        <strain evidence="7 8">KCTC 12363</strain>
    </source>
</reference>
<dbReference type="NCBIfam" id="TIGR02604">
    <property type="entry name" value="Piru_Ver_Nterm"/>
    <property type="match status" value="1"/>
</dbReference>
<proteinExistence type="predicted"/>
<dbReference type="InterPro" id="IPR009056">
    <property type="entry name" value="Cyt_c-like_dom"/>
</dbReference>
<dbReference type="RefSeq" id="WP_048642978.1">
    <property type="nucleotide sequence ID" value="NZ_CP012040.1"/>
</dbReference>
<dbReference type="PANTHER" id="PTHR33546:SF1">
    <property type="entry name" value="LARGE, MULTIFUNCTIONAL SECRETED PROTEIN"/>
    <property type="match status" value="1"/>
</dbReference>
<dbReference type="InterPro" id="IPR011042">
    <property type="entry name" value="6-blade_b-propeller_TolB-like"/>
</dbReference>
<keyword evidence="1 4" id="KW-0349">Heme</keyword>
<dbReference type="AlphaFoldDB" id="A0A0H4PIC6"/>
<dbReference type="KEGG" id="camu:CA2015_3411"/>
<keyword evidence="2 4" id="KW-0479">Metal-binding</keyword>
<dbReference type="SUPFAM" id="SSF50952">
    <property type="entry name" value="Soluble quinoprotein glucose dehydrogenase"/>
    <property type="match status" value="1"/>
</dbReference>
<dbReference type="GO" id="GO:0020037">
    <property type="term" value="F:heme binding"/>
    <property type="evidence" value="ECO:0007669"/>
    <property type="project" value="InterPro"/>
</dbReference>
<dbReference type="InterPro" id="IPR013428">
    <property type="entry name" value="Membrane-bound_put_N"/>
</dbReference>
<dbReference type="InterPro" id="IPR011989">
    <property type="entry name" value="ARM-like"/>
</dbReference>
<keyword evidence="8" id="KW-1185">Reference proteome</keyword>
<dbReference type="GO" id="GO:0046872">
    <property type="term" value="F:metal ion binding"/>
    <property type="evidence" value="ECO:0007669"/>
    <property type="project" value="UniProtKB-KW"/>
</dbReference>
<dbReference type="Gene3D" id="1.25.10.10">
    <property type="entry name" value="Leucine-rich Repeat Variant"/>
    <property type="match status" value="1"/>
</dbReference>
<dbReference type="NCBIfam" id="TIGR02603">
    <property type="entry name" value="CxxCH_TIGR02603"/>
    <property type="match status" value="1"/>
</dbReference>
<protein>
    <submittedName>
        <fullName evidence="7">Membrane-bound dehydrogenase domain protein</fullName>
    </submittedName>
</protein>
<dbReference type="Pfam" id="PF00034">
    <property type="entry name" value="Cytochrom_C"/>
    <property type="match status" value="1"/>
</dbReference>
<dbReference type="Gene3D" id="2.120.10.30">
    <property type="entry name" value="TolB, C-terminal domain"/>
    <property type="match status" value="1"/>
</dbReference>
<dbReference type="InterPro" id="IPR013427">
    <property type="entry name" value="Haem-bd_dom_put"/>
</dbReference>
<dbReference type="PATRIC" id="fig|320787.5.peg.3731"/>
<dbReference type="SUPFAM" id="SSF48371">
    <property type="entry name" value="ARM repeat"/>
    <property type="match status" value="1"/>
</dbReference>
<dbReference type="GO" id="GO:0009055">
    <property type="term" value="F:electron transfer activity"/>
    <property type="evidence" value="ECO:0007669"/>
    <property type="project" value="InterPro"/>
</dbReference>
<evidence type="ECO:0000256" key="4">
    <source>
        <dbReference type="PROSITE-ProRule" id="PRU00433"/>
    </source>
</evidence>
<dbReference type="InterPro" id="IPR036909">
    <property type="entry name" value="Cyt_c-like_dom_sf"/>
</dbReference>
<dbReference type="EMBL" id="CP012040">
    <property type="protein sequence ID" value="AKP52800.1"/>
    <property type="molecule type" value="Genomic_DNA"/>
</dbReference>
<evidence type="ECO:0000259" key="6">
    <source>
        <dbReference type="PROSITE" id="PS51007"/>
    </source>
</evidence>
<gene>
    <name evidence="7" type="ORF">CA2015_3411</name>
</gene>
<evidence type="ECO:0000256" key="3">
    <source>
        <dbReference type="ARBA" id="ARBA00023004"/>
    </source>
</evidence>
<keyword evidence="3 4" id="KW-0408">Iron</keyword>
<dbReference type="PANTHER" id="PTHR33546">
    <property type="entry name" value="LARGE, MULTIFUNCTIONAL SECRETED PROTEIN-RELATED"/>
    <property type="match status" value="1"/>
</dbReference>